<comment type="subcellular location">
    <subcellularLocation>
        <location evidence="1">Peroxisome</location>
    </subcellularLocation>
</comment>
<organism evidence="5 6">
    <name type="scientific">Neptunicella marina</name>
    <dbReference type="NCBI Taxonomy" id="2125989"/>
    <lineage>
        <taxon>Bacteria</taxon>
        <taxon>Pseudomonadati</taxon>
        <taxon>Pseudomonadota</taxon>
        <taxon>Gammaproteobacteria</taxon>
        <taxon>Alteromonadales</taxon>
        <taxon>Alteromonadaceae</taxon>
        <taxon>Neptunicella</taxon>
    </lineage>
</organism>
<evidence type="ECO:0000256" key="3">
    <source>
        <dbReference type="ARBA" id="ARBA00023140"/>
    </source>
</evidence>
<name>A0A8J6M2R9_9ALTE</name>
<dbReference type="InterPro" id="IPR001753">
    <property type="entry name" value="Enoyl-CoA_hydra/iso"/>
</dbReference>
<accession>A0A8J6M2R9</accession>
<reference evidence="5" key="2">
    <citation type="submission" date="2020-08" db="EMBL/GenBank/DDBJ databases">
        <authorList>
            <person name="Lai Q."/>
        </authorList>
    </citation>
    <scope>NUCLEOTIDE SEQUENCE</scope>
    <source>
        <strain evidence="5">S27-2</strain>
    </source>
</reference>
<gene>
    <name evidence="5" type="ORF">H8B19_11035</name>
</gene>
<reference evidence="5" key="1">
    <citation type="journal article" date="2018" name="Int. J. Syst. Evol. Microbiol.">
        <title>Neptunicella marina gen. nov., sp. nov., isolated from surface seawater.</title>
        <authorList>
            <person name="Liu X."/>
            <person name="Lai Q."/>
            <person name="Du Y."/>
            <person name="Zhang X."/>
            <person name="Liu Z."/>
            <person name="Sun F."/>
            <person name="Shao Z."/>
        </authorList>
    </citation>
    <scope>NUCLEOTIDE SEQUENCE</scope>
    <source>
        <strain evidence="5">S27-2</strain>
    </source>
</reference>
<dbReference type="InterPro" id="IPR051053">
    <property type="entry name" value="ECH/Chromodomain_protein"/>
</dbReference>
<evidence type="ECO:0000313" key="5">
    <source>
        <dbReference type="EMBL" id="MBC3766417.1"/>
    </source>
</evidence>
<dbReference type="InterPro" id="IPR029045">
    <property type="entry name" value="ClpP/crotonase-like_dom_sf"/>
</dbReference>
<evidence type="ECO:0000256" key="2">
    <source>
        <dbReference type="ARBA" id="ARBA00005254"/>
    </source>
</evidence>
<dbReference type="AlphaFoldDB" id="A0A8J6M2R9"/>
<dbReference type="InterPro" id="IPR014748">
    <property type="entry name" value="Enoyl-CoA_hydra_C"/>
</dbReference>
<protein>
    <submittedName>
        <fullName evidence="5">Enoyl-CoA hydratase</fullName>
    </submittedName>
</protein>
<proteinExistence type="inferred from homology"/>
<dbReference type="EMBL" id="JACNEP010000007">
    <property type="protein sequence ID" value="MBC3766417.1"/>
    <property type="molecule type" value="Genomic_DNA"/>
</dbReference>
<keyword evidence="6" id="KW-1185">Reference proteome</keyword>
<dbReference type="Pfam" id="PF00378">
    <property type="entry name" value="ECH_1"/>
    <property type="match status" value="1"/>
</dbReference>
<dbReference type="RefSeq" id="WP_186506937.1">
    <property type="nucleotide sequence ID" value="NZ_JACNEP010000007.1"/>
</dbReference>
<dbReference type="Gene3D" id="3.90.226.10">
    <property type="entry name" value="2-enoyl-CoA Hydratase, Chain A, domain 1"/>
    <property type="match status" value="1"/>
</dbReference>
<dbReference type="GO" id="GO:0004165">
    <property type="term" value="F:delta(3)-delta(2)-enoyl-CoA isomerase activity"/>
    <property type="evidence" value="ECO:0007669"/>
    <property type="project" value="UniProtKB-ARBA"/>
</dbReference>
<keyword evidence="4" id="KW-0413">Isomerase</keyword>
<dbReference type="PANTHER" id="PTHR43684:SF1">
    <property type="entry name" value="ENOYL-COA DELTA ISOMERASE 2"/>
    <property type="match status" value="1"/>
</dbReference>
<dbReference type="CDD" id="cd06558">
    <property type="entry name" value="crotonase-like"/>
    <property type="match status" value="1"/>
</dbReference>
<evidence type="ECO:0000256" key="4">
    <source>
        <dbReference type="ARBA" id="ARBA00023235"/>
    </source>
</evidence>
<dbReference type="Gene3D" id="1.10.12.10">
    <property type="entry name" value="Lyase 2-enoyl-coa Hydratase, Chain A, domain 2"/>
    <property type="match status" value="1"/>
</dbReference>
<evidence type="ECO:0000313" key="6">
    <source>
        <dbReference type="Proteomes" id="UP000601768"/>
    </source>
</evidence>
<dbReference type="Proteomes" id="UP000601768">
    <property type="component" value="Unassembled WGS sequence"/>
</dbReference>
<evidence type="ECO:0000256" key="1">
    <source>
        <dbReference type="ARBA" id="ARBA00004275"/>
    </source>
</evidence>
<comment type="similarity">
    <text evidence="2">Belongs to the enoyl-CoA hydratase/isomerase family.</text>
</comment>
<sequence>MSNILVTQQDFCLTILIQRPERKNALTFNMYQQMAEALEKAATEPSVRVVCIKGQGDCFTSGNDLQDFAELGANTDISPTVRFMKALIKCPKPVVAQVHGSAIGIGTTLLLHCDLVYCADNSQFMLPFINLALVPEYASSYLLPHLTGHVKAAEWLMLGNAFGADEACQCGLVNKVVMPQELDELVNKVCAQLSAKPQQALMHTKALLRHDSDNVLMHMDEELDIFIRQLESDAAKEMFEAFLQKRPVNQQKINE</sequence>
<comment type="caution">
    <text evidence="5">The sequence shown here is derived from an EMBL/GenBank/DDBJ whole genome shotgun (WGS) entry which is preliminary data.</text>
</comment>
<dbReference type="SUPFAM" id="SSF52096">
    <property type="entry name" value="ClpP/crotonase"/>
    <property type="match status" value="1"/>
</dbReference>
<keyword evidence="3" id="KW-0576">Peroxisome</keyword>
<dbReference type="PANTHER" id="PTHR43684">
    <property type="match status" value="1"/>
</dbReference>